<dbReference type="EMBL" id="CM044704">
    <property type="protein sequence ID" value="KAI5666217.1"/>
    <property type="molecule type" value="Genomic_DNA"/>
</dbReference>
<reference evidence="2" key="1">
    <citation type="journal article" date="2023" name="Nat. Plants">
        <title>Single-cell RNA sequencing provides a high-resolution roadmap for understanding the multicellular compartmentation of specialized metabolism.</title>
        <authorList>
            <person name="Sun S."/>
            <person name="Shen X."/>
            <person name="Li Y."/>
            <person name="Li Y."/>
            <person name="Wang S."/>
            <person name="Li R."/>
            <person name="Zhang H."/>
            <person name="Shen G."/>
            <person name="Guo B."/>
            <person name="Wei J."/>
            <person name="Xu J."/>
            <person name="St-Pierre B."/>
            <person name="Chen S."/>
            <person name="Sun C."/>
        </authorList>
    </citation>
    <scope>NUCLEOTIDE SEQUENCE [LARGE SCALE GENOMIC DNA]</scope>
</reference>
<organism evidence="1 2">
    <name type="scientific">Catharanthus roseus</name>
    <name type="common">Madagascar periwinkle</name>
    <name type="synonym">Vinca rosea</name>
    <dbReference type="NCBI Taxonomy" id="4058"/>
    <lineage>
        <taxon>Eukaryota</taxon>
        <taxon>Viridiplantae</taxon>
        <taxon>Streptophyta</taxon>
        <taxon>Embryophyta</taxon>
        <taxon>Tracheophyta</taxon>
        <taxon>Spermatophyta</taxon>
        <taxon>Magnoliopsida</taxon>
        <taxon>eudicotyledons</taxon>
        <taxon>Gunneridae</taxon>
        <taxon>Pentapetalae</taxon>
        <taxon>asterids</taxon>
        <taxon>lamiids</taxon>
        <taxon>Gentianales</taxon>
        <taxon>Apocynaceae</taxon>
        <taxon>Rauvolfioideae</taxon>
        <taxon>Vinceae</taxon>
        <taxon>Catharanthinae</taxon>
        <taxon>Catharanthus</taxon>
    </lineage>
</organism>
<proteinExistence type="predicted"/>
<comment type="caution">
    <text evidence="1">The sequence shown here is derived from an EMBL/GenBank/DDBJ whole genome shotgun (WGS) entry which is preliminary data.</text>
</comment>
<protein>
    <submittedName>
        <fullName evidence="1">Uncharacterized protein</fullName>
    </submittedName>
</protein>
<name>A0ACC0B094_CATRO</name>
<evidence type="ECO:0000313" key="1">
    <source>
        <dbReference type="EMBL" id="KAI5666217.1"/>
    </source>
</evidence>
<accession>A0ACC0B094</accession>
<dbReference type="Proteomes" id="UP001060085">
    <property type="component" value="Linkage Group LG04"/>
</dbReference>
<keyword evidence="2" id="KW-1185">Reference proteome</keyword>
<evidence type="ECO:0000313" key="2">
    <source>
        <dbReference type="Proteomes" id="UP001060085"/>
    </source>
</evidence>
<gene>
    <name evidence="1" type="ORF">M9H77_16070</name>
</gene>
<sequence length="542" mass="61944">MAGGGGTTGRTLQETPTWALATVCFVFIFFGIFIEQLIHLLCHWLKKHRKAALFEAVEKLKSVLMLLGFMSLILTVTQRSISKICVPNRVANTMLPCRKTSVLTDISKLAFQSLPLSQRHQRFLATEASSSSSDPCSSKGMTSFMSQDGLNELNIFIFVLAIMQIVYSVATMALGRLKMRRWKHWEKETQTVEYLAANDPQRFRFTRQTTFARRHMNAWSTMSIFLWIKCFFRQFFNSVAKVDYLTLRHGFISTHLSTNSSFNFQKYIQRSLEDDFKAVVGISPSMWFTVVIFLLVDVHGWNIYLWVSFLPLIIVLVIGTKLEVVVARMALRLQEQSTVIRGTPLVQPNDSLFWFSQPRFVLTLLHFTLFMNAFQLAFFIWVTLQFGIHSCYHEKVEIFVIRVVLAVMVQVLCSYITLPLYALVTQMGSQFKSAVLEEHTVHAIKQWHAEVRKKRKKQQFPDSPYNNSSTVRSAISPTTSSTPDVSSHNRNPTLSQLISSPSANHHEIVEEEEGHEHQQEIITVGNQTNEDPISPAANDVQT</sequence>